<evidence type="ECO:0000256" key="8">
    <source>
        <dbReference type="RuleBase" id="RU003426"/>
    </source>
</evidence>
<feature type="binding site" evidence="7">
    <location>
        <position position="236"/>
    </location>
    <ligand>
        <name>a divalent metal cation</name>
        <dbReference type="ChEBI" id="CHEBI:60240"/>
    </ligand>
</feature>
<dbReference type="PANTHER" id="PTHR23406:SF32">
    <property type="entry name" value="NADP-DEPENDENT MALIC ENZYME"/>
    <property type="match status" value="1"/>
</dbReference>
<dbReference type="InterPro" id="IPR015884">
    <property type="entry name" value="Malic_enzyme_CS"/>
</dbReference>
<dbReference type="AlphaFoldDB" id="A0AAW0D9Z9"/>
<gene>
    <name evidence="11" type="ORF">VNI00_006642</name>
</gene>
<dbReference type="InterPro" id="IPR037062">
    <property type="entry name" value="Malic_N_dom_sf"/>
</dbReference>
<dbReference type="EMBL" id="JAYKXP010000020">
    <property type="protein sequence ID" value="KAK7047411.1"/>
    <property type="molecule type" value="Genomic_DNA"/>
</dbReference>
<dbReference type="Pfam" id="PF03949">
    <property type="entry name" value="Malic_M"/>
    <property type="match status" value="1"/>
</dbReference>
<dbReference type="SMART" id="SM00919">
    <property type="entry name" value="Malic_M"/>
    <property type="match status" value="1"/>
</dbReference>
<comment type="similarity">
    <text evidence="2 8">Belongs to the malic enzymes family.</text>
</comment>
<dbReference type="InterPro" id="IPR001891">
    <property type="entry name" value="Malic_OxRdtase"/>
</dbReference>
<dbReference type="InterPro" id="IPR036291">
    <property type="entry name" value="NAD(P)-bd_dom_sf"/>
</dbReference>
<dbReference type="FunFam" id="3.40.50.720:FF:000182">
    <property type="entry name" value="NAD-dependent malic enzyme"/>
    <property type="match status" value="1"/>
</dbReference>
<dbReference type="InterPro" id="IPR046346">
    <property type="entry name" value="Aminoacid_DH-like_N_sf"/>
</dbReference>
<evidence type="ECO:0000256" key="1">
    <source>
        <dbReference type="ARBA" id="ARBA00001936"/>
    </source>
</evidence>
<dbReference type="Gene3D" id="3.40.50.10380">
    <property type="entry name" value="Malic enzyme, N-terminal domain"/>
    <property type="match status" value="1"/>
</dbReference>
<dbReference type="GO" id="GO:0006108">
    <property type="term" value="P:malate metabolic process"/>
    <property type="evidence" value="ECO:0007669"/>
    <property type="project" value="TreeGrafter"/>
</dbReference>
<dbReference type="PRINTS" id="PR00072">
    <property type="entry name" value="MALOXRDTASE"/>
</dbReference>
<feature type="binding site" evidence="6">
    <location>
        <position position="426"/>
    </location>
    <ligand>
        <name>(S)-malate</name>
        <dbReference type="ChEBI" id="CHEBI:15589"/>
    </ligand>
</feature>
<feature type="binding site" evidence="7">
    <location>
        <position position="213"/>
    </location>
    <ligand>
        <name>a divalent metal cation</name>
        <dbReference type="ChEBI" id="CHEBI:60240"/>
    </ligand>
</feature>
<dbReference type="GO" id="GO:0004471">
    <property type="term" value="F:malate dehydrogenase (decarboxylating) (NAD+) activity"/>
    <property type="evidence" value="ECO:0007669"/>
    <property type="project" value="TreeGrafter"/>
</dbReference>
<organism evidence="11 12">
    <name type="scientific">Paramarasmius palmivorus</name>
    <dbReference type="NCBI Taxonomy" id="297713"/>
    <lineage>
        <taxon>Eukaryota</taxon>
        <taxon>Fungi</taxon>
        <taxon>Dikarya</taxon>
        <taxon>Basidiomycota</taxon>
        <taxon>Agaricomycotina</taxon>
        <taxon>Agaricomycetes</taxon>
        <taxon>Agaricomycetidae</taxon>
        <taxon>Agaricales</taxon>
        <taxon>Marasmiineae</taxon>
        <taxon>Marasmiaceae</taxon>
        <taxon>Paramarasmius</taxon>
    </lineage>
</organism>
<evidence type="ECO:0000313" key="12">
    <source>
        <dbReference type="Proteomes" id="UP001383192"/>
    </source>
</evidence>
<evidence type="ECO:0000256" key="6">
    <source>
        <dbReference type="PIRSR" id="PIRSR000106-2"/>
    </source>
</evidence>
<dbReference type="NCBIfam" id="NF010052">
    <property type="entry name" value="PRK13529.1"/>
    <property type="match status" value="1"/>
</dbReference>
<evidence type="ECO:0000256" key="7">
    <source>
        <dbReference type="PIRSR" id="PIRSR000106-3"/>
    </source>
</evidence>
<dbReference type="SUPFAM" id="SSF53223">
    <property type="entry name" value="Aminoacid dehydrogenase-like, N-terminal domain"/>
    <property type="match status" value="1"/>
</dbReference>
<name>A0AAW0D9Z9_9AGAR</name>
<keyword evidence="3 7" id="KW-0479">Metal-binding</keyword>
<evidence type="ECO:0000256" key="5">
    <source>
        <dbReference type="PIRSR" id="PIRSR000106-1"/>
    </source>
</evidence>
<accession>A0AAW0D9Z9</accession>
<dbReference type="Proteomes" id="UP001383192">
    <property type="component" value="Unassembled WGS sequence"/>
</dbReference>
<proteinExistence type="inferred from homology"/>
<reference evidence="11 12" key="1">
    <citation type="submission" date="2024-01" db="EMBL/GenBank/DDBJ databases">
        <title>A draft genome for a cacao thread blight-causing isolate of Paramarasmius palmivorus.</title>
        <authorList>
            <person name="Baruah I.K."/>
            <person name="Bukari Y."/>
            <person name="Amoako-Attah I."/>
            <person name="Meinhardt L.W."/>
            <person name="Bailey B.A."/>
            <person name="Cohen S.P."/>
        </authorList>
    </citation>
    <scope>NUCLEOTIDE SEQUENCE [LARGE SCALE GENOMIC DNA]</scope>
    <source>
        <strain evidence="11 12">GH-12</strain>
    </source>
</reference>
<protein>
    <recommendedName>
        <fullName evidence="8">Malic enzyme</fullName>
    </recommendedName>
</protein>
<evidence type="ECO:0000259" key="10">
    <source>
        <dbReference type="SMART" id="SM01274"/>
    </source>
</evidence>
<comment type="cofactor">
    <cofactor evidence="7">
        <name>Mg(2+)</name>
        <dbReference type="ChEBI" id="CHEBI:18420"/>
    </cofactor>
    <cofactor evidence="7">
        <name>Mn(2+)</name>
        <dbReference type="ChEBI" id="CHEBI:29035"/>
    </cofactor>
    <text evidence="7">Divalent metal cations. Prefers magnesium or manganese.</text>
</comment>
<dbReference type="PROSITE" id="PS00331">
    <property type="entry name" value="MALIC_ENZYMES"/>
    <property type="match status" value="1"/>
</dbReference>
<dbReference type="Pfam" id="PF00390">
    <property type="entry name" value="malic"/>
    <property type="match status" value="1"/>
</dbReference>
<comment type="cofactor">
    <cofactor evidence="1">
        <name>Mn(2+)</name>
        <dbReference type="ChEBI" id="CHEBI:29035"/>
    </cofactor>
</comment>
<keyword evidence="4 8" id="KW-0560">Oxidoreductase</keyword>
<dbReference type="GO" id="GO:0005739">
    <property type="term" value="C:mitochondrion"/>
    <property type="evidence" value="ECO:0007669"/>
    <property type="project" value="TreeGrafter"/>
</dbReference>
<dbReference type="SUPFAM" id="SSF51735">
    <property type="entry name" value="NAD(P)-binding Rossmann-fold domains"/>
    <property type="match status" value="1"/>
</dbReference>
<evidence type="ECO:0000256" key="3">
    <source>
        <dbReference type="ARBA" id="ARBA00022723"/>
    </source>
</evidence>
<keyword evidence="12" id="KW-1185">Reference proteome</keyword>
<comment type="caution">
    <text evidence="11">The sequence shown here is derived from an EMBL/GenBank/DDBJ whole genome shotgun (WGS) entry which is preliminary data.</text>
</comment>
<feature type="domain" description="Malic enzyme N-terminal" evidence="10">
    <location>
        <begin position="46"/>
        <end position="227"/>
    </location>
</feature>
<dbReference type="Gene3D" id="3.40.50.720">
    <property type="entry name" value="NAD(P)-binding Rossmann-like Domain"/>
    <property type="match status" value="1"/>
</dbReference>
<feature type="binding site" evidence="7">
    <location>
        <position position="212"/>
    </location>
    <ligand>
        <name>a divalent metal cation</name>
        <dbReference type="ChEBI" id="CHEBI:60240"/>
    </ligand>
</feature>
<sequence length="531" mass="59166">MVSRNKTQYGLMPPVYDDSLHERRCLEQLRSKEKDLEKYIFLSGLKQQDPTMFYRLCVKHMAEITPLIYTPTVGDACQQWSHIWQRPEGLYISIKDKGRIRSVLQNWPRLDEARISVVTDGSRILGLGDLGVNGMGISVGKLSLYVTAAGIRPESTIPICLDLGTDTQKHLDDPLYLGLRQHRVPEEEMSEFMNELMCEMSHVFPKLLVQFEDFSTDHAFRYLARYRNKYPVFNDDIQGTGAVILGGFLNAAKLSSAASGQPLTSHKILFFGAGSAGVGVAMQLMSFFTLQGLSEQEARERIWLVDSKGLVYDARGPLPEHKKVFSRKDYTGPPITSLLDIIKYVKPTALVGLSTIANAFTSDVISTMAELNPRPIIFPLSNPVRMSECSFEDAINYSNSTVLFASGSPFSEVQYTGQTMHPGQGNNMYIFPGLGLGAILARATSVTDSMVEASSWGLADSLTPEERKLGLLYPDISRIREISAFIAKEVIRAAQKAGVDGSTKLRTMNDSDLLLFVTNKMWNPQVYDTRL</sequence>
<evidence type="ECO:0000313" key="11">
    <source>
        <dbReference type="EMBL" id="KAK7047411.1"/>
    </source>
</evidence>
<feature type="domain" description="Malic enzyme NAD-binding" evidence="9">
    <location>
        <begin position="237"/>
        <end position="495"/>
    </location>
</feature>
<dbReference type="PIRSF" id="PIRSF000106">
    <property type="entry name" value="ME"/>
    <property type="match status" value="1"/>
</dbReference>
<feature type="binding site" evidence="6">
    <location>
        <position position="123"/>
    </location>
    <ligand>
        <name>(S)-malate</name>
        <dbReference type="ChEBI" id="CHEBI:15589"/>
    </ligand>
</feature>
<feature type="active site" description="Proton acceptor" evidence="5">
    <location>
        <position position="141"/>
    </location>
</feature>
<dbReference type="GO" id="GO:0046872">
    <property type="term" value="F:metal ion binding"/>
    <property type="evidence" value="ECO:0007669"/>
    <property type="project" value="UniProtKB-KW"/>
</dbReference>
<evidence type="ECO:0000256" key="4">
    <source>
        <dbReference type="ARBA" id="ARBA00023002"/>
    </source>
</evidence>
<dbReference type="CDD" id="cd05312">
    <property type="entry name" value="NAD_bind_1_malic_enz"/>
    <property type="match status" value="1"/>
</dbReference>
<dbReference type="SMART" id="SM01274">
    <property type="entry name" value="malic"/>
    <property type="match status" value="1"/>
</dbReference>
<dbReference type="PANTHER" id="PTHR23406">
    <property type="entry name" value="MALIC ENZYME-RELATED"/>
    <property type="match status" value="1"/>
</dbReference>
<feature type="active site" description="Proton donor" evidence="5">
    <location>
        <position position="69"/>
    </location>
</feature>
<dbReference type="InterPro" id="IPR012302">
    <property type="entry name" value="Malic_NAD-bd"/>
</dbReference>
<dbReference type="GO" id="GO:0051287">
    <property type="term" value="F:NAD binding"/>
    <property type="evidence" value="ECO:0007669"/>
    <property type="project" value="InterPro"/>
</dbReference>
<evidence type="ECO:0000256" key="2">
    <source>
        <dbReference type="ARBA" id="ARBA00008785"/>
    </source>
</evidence>
<evidence type="ECO:0000259" key="9">
    <source>
        <dbReference type="SMART" id="SM00919"/>
    </source>
</evidence>
<feature type="binding site" evidence="6">
    <location>
        <position position="382"/>
    </location>
    <ligand>
        <name>(S)-malate</name>
        <dbReference type="ChEBI" id="CHEBI:15589"/>
    </ligand>
</feature>
<dbReference type="InterPro" id="IPR012301">
    <property type="entry name" value="Malic_N_dom"/>
</dbReference>